<gene>
    <name evidence="1" type="ORF">ASPSYDRAFT_45226</name>
</gene>
<dbReference type="STRING" id="1036612.A0A1L9THF7"/>
<keyword evidence="2" id="KW-1185">Reference proteome</keyword>
<dbReference type="EMBL" id="KV878586">
    <property type="protein sequence ID" value="OJJ58825.1"/>
    <property type="molecule type" value="Genomic_DNA"/>
</dbReference>
<proteinExistence type="predicted"/>
<dbReference type="Gene3D" id="3.90.1150.10">
    <property type="entry name" value="Aspartate Aminotransferase, domain 1"/>
    <property type="match status" value="1"/>
</dbReference>
<dbReference type="InterPro" id="IPR015422">
    <property type="entry name" value="PyrdxlP-dep_Trfase_small"/>
</dbReference>
<dbReference type="GeneID" id="63763068"/>
<dbReference type="Proteomes" id="UP000184356">
    <property type="component" value="Unassembled WGS sequence"/>
</dbReference>
<dbReference type="VEuPathDB" id="FungiDB:ASPSYDRAFT_45226"/>
<reference evidence="2" key="1">
    <citation type="journal article" date="2017" name="Genome Biol.">
        <title>Comparative genomics reveals high biological diversity and specific adaptations in the industrially and medically important fungal genus Aspergillus.</title>
        <authorList>
            <person name="de Vries R.P."/>
            <person name="Riley R."/>
            <person name="Wiebenga A."/>
            <person name="Aguilar-Osorio G."/>
            <person name="Amillis S."/>
            <person name="Uchima C.A."/>
            <person name="Anderluh G."/>
            <person name="Asadollahi M."/>
            <person name="Askin M."/>
            <person name="Barry K."/>
            <person name="Battaglia E."/>
            <person name="Bayram O."/>
            <person name="Benocci T."/>
            <person name="Braus-Stromeyer S.A."/>
            <person name="Caldana C."/>
            <person name="Canovas D."/>
            <person name="Cerqueira G.C."/>
            <person name="Chen F."/>
            <person name="Chen W."/>
            <person name="Choi C."/>
            <person name="Clum A."/>
            <person name="Dos Santos R.A."/>
            <person name="Damasio A.R."/>
            <person name="Diallinas G."/>
            <person name="Emri T."/>
            <person name="Fekete E."/>
            <person name="Flipphi M."/>
            <person name="Freyberg S."/>
            <person name="Gallo A."/>
            <person name="Gournas C."/>
            <person name="Habgood R."/>
            <person name="Hainaut M."/>
            <person name="Harispe M.L."/>
            <person name="Henrissat B."/>
            <person name="Hilden K.S."/>
            <person name="Hope R."/>
            <person name="Hossain A."/>
            <person name="Karabika E."/>
            <person name="Karaffa L."/>
            <person name="Karanyi Z."/>
            <person name="Krasevec N."/>
            <person name="Kuo A."/>
            <person name="Kusch H."/>
            <person name="LaButti K."/>
            <person name="Lagendijk E.L."/>
            <person name="Lapidus A."/>
            <person name="Levasseur A."/>
            <person name="Lindquist E."/>
            <person name="Lipzen A."/>
            <person name="Logrieco A.F."/>
            <person name="MacCabe A."/>
            <person name="Maekelae M.R."/>
            <person name="Malavazi I."/>
            <person name="Melin P."/>
            <person name="Meyer V."/>
            <person name="Mielnichuk N."/>
            <person name="Miskei M."/>
            <person name="Molnar A.P."/>
            <person name="Mule G."/>
            <person name="Ngan C.Y."/>
            <person name="Orejas M."/>
            <person name="Orosz E."/>
            <person name="Ouedraogo J.P."/>
            <person name="Overkamp K.M."/>
            <person name="Park H.-S."/>
            <person name="Perrone G."/>
            <person name="Piumi F."/>
            <person name="Punt P.J."/>
            <person name="Ram A.F."/>
            <person name="Ramon A."/>
            <person name="Rauscher S."/>
            <person name="Record E."/>
            <person name="Riano-Pachon D.M."/>
            <person name="Robert V."/>
            <person name="Roehrig J."/>
            <person name="Ruller R."/>
            <person name="Salamov A."/>
            <person name="Salih N.S."/>
            <person name="Samson R.A."/>
            <person name="Sandor E."/>
            <person name="Sanguinetti M."/>
            <person name="Schuetze T."/>
            <person name="Sepcic K."/>
            <person name="Shelest E."/>
            <person name="Sherlock G."/>
            <person name="Sophianopoulou V."/>
            <person name="Squina F.M."/>
            <person name="Sun H."/>
            <person name="Susca A."/>
            <person name="Todd R.B."/>
            <person name="Tsang A."/>
            <person name="Unkles S.E."/>
            <person name="van de Wiele N."/>
            <person name="van Rossen-Uffink D."/>
            <person name="Oliveira J.V."/>
            <person name="Vesth T.C."/>
            <person name="Visser J."/>
            <person name="Yu J.-H."/>
            <person name="Zhou M."/>
            <person name="Andersen M.R."/>
            <person name="Archer D.B."/>
            <person name="Baker S.E."/>
            <person name="Benoit I."/>
            <person name="Brakhage A.A."/>
            <person name="Braus G.H."/>
            <person name="Fischer R."/>
            <person name="Frisvad J.C."/>
            <person name="Goldman G.H."/>
            <person name="Houbraken J."/>
            <person name="Oakley B."/>
            <person name="Pocsi I."/>
            <person name="Scazzocchio C."/>
            <person name="Seiboth B."/>
            <person name="vanKuyk P.A."/>
            <person name="Wortman J."/>
            <person name="Dyer P.S."/>
            <person name="Grigoriev I.V."/>
        </authorList>
    </citation>
    <scope>NUCLEOTIDE SEQUENCE [LARGE SCALE GENOMIC DNA]</scope>
    <source>
        <strain evidence="2">CBS 593.65</strain>
    </source>
</reference>
<dbReference type="AlphaFoldDB" id="A0A1L9THF7"/>
<protein>
    <submittedName>
        <fullName evidence="1">Uncharacterized protein</fullName>
    </submittedName>
</protein>
<evidence type="ECO:0000313" key="1">
    <source>
        <dbReference type="EMBL" id="OJJ58825.1"/>
    </source>
</evidence>
<dbReference type="OrthoDB" id="3512640at2759"/>
<organism evidence="1 2">
    <name type="scientific">Aspergillus sydowii CBS 593.65</name>
    <dbReference type="NCBI Taxonomy" id="1036612"/>
    <lineage>
        <taxon>Eukaryota</taxon>
        <taxon>Fungi</taxon>
        <taxon>Dikarya</taxon>
        <taxon>Ascomycota</taxon>
        <taxon>Pezizomycotina</taxon>
        <taxon>Eurotiomycetes</taxon>
        <taxon>Eurotiomycetidae</taxon>
        <taxon>Eurotiales</taxon>
        <taxon>Aspergillaceae</taxon>
        <taxon>Aspergillus</taxon>
        <taxon>Aspergillus subgen. Nidulantes</taxon>
    </lineage>
</organism>
<name>A0A1L9THF7_9EURO</name>
<sequence>MPQGFGPVFSLSVVSEDFARRLPNKPRVFQHATRLCGVESPIEWRKMLDHIPDRNALRFSSGRLVSDLQKDLLGGL</sequence>
<evidence type="ECO:0000313" key="2">
    <source>
        <dbReference type="Proteomes" id="UP000184356"/>
    </source>
</evidence>
<dbReference type="RefSeq" id="XP_040702631.1">
    <property type="nucleotide sequence ID" value="XM_040846995.1"/>
</dbReference>
<accession>A0A1L9THF7</accession>